<sequence length="751" mass="84062">MLQKIILWLVLVGVVVTGWLLLPSAFWQYVFFLRIPLLMGVLLIALPFLATGALKSMLKNLFVLRGAGQIALTILGATVAGTAVTFVVAIILGGAPARFGVPELPGVSSSKVWYYVLAIALALPTTLTVFELSQEEMDNNKRWSGLFLGVSFGVIFLFLFKLIQNFLSVDKIPGINKVLVKAISFLTQHSSKAAGYIDNGILNNNHFDAIVFFIVLVVIYIIAFKLFMPSSLPPDKKIQEPPALLYVMLLISVSVLLLGSLTFFFDYSRISVLFFWVLIAVALYRLLNVDHYFTLKDAPEQPEEQKNLTALLQKRLDKQDLEEPLAKQTVVVVCASGGGIQAAGWTAQVLTGLQEELGESFTKAIGLISSVSGGSVGAMYYLDRFTYKGFPPTSESEKIFEGATANSLDAVGWGLAYPDLWRVIFLPFLPDILTPKVRDRGIAIEKDWQGRMKTPESPKTLADWRGEVEEGNIPLPVLNATLVDNGWRLLVTPAKFPNNSQKKFFDFNSLYPGKDIDVVTGARLSATFPYISPICRADDRVADGKDRKIENYHVADGGYFDNSGFVTALEWLEELLREKPTQKGEETTPEIKRILILQINPFPETKPNEQPKKEKKRGLFMATIGPLLGLFKVRRPILTSRNLTEVELLQEWESAKQNDGNVEIEYFPIFFPSITEEAKLGLKTAEQEVTPDLKAKQSFYSAEGEYEPPLSWKLTKKEKDAIRAGWKKIVRDKESTIEKLKNLWLDQWNMK</sequence>
<comment type="caution">
    <text evidence="1">The sequence shown here is derived from an EMBL/GenBank/DDBJ whole genome shotgun (WGS) entry which is preliminary data.</text>
</comment>
<dbReference type="SUPFAM" id="SSF52151">
    <property type="entry name" value="FabD/lysophospholipase-like"/>
    <property type="match status" value="1"/>
</dbReference>
<accession>A0A3N6QT07</accession>
<evidence type="ECO:0000313" key="2">
    <source>
        <dbReference type="Proteomes" id="UP000269154"/>
    </source>
</evidence>
<dbReference type="AlphaFoldDB" id="A0A3N6QT07"/>
<gene>
    <name evidence="1" type="ORF">D5R40_03140</name>
</gene>
<proteinExistence type="predicted"/>
<dbReference type="Gene3D" id="3.40.1090.10">
    <property type="entry name" value="Cytosolic phospholipase A2 catalytic domain"/>
    <property type="match status" value="1"/>
</dbReference>
<organism evidence="1 2">
    <name type="scientific">Okeania hirsuta</name>
    <dbReference type="NCBI Taxonomy" id="1458930"/>
    <lineage>
        <taxon>Bacteria</taxon>
        <taxon>Bacillati</taxon>
        <taxon>Cyanobacteriota</taxon>
        <taxon>Cyanophyceae</taxon>
        <taxon>Oscillatoriophycideae</taxon>
        <taxon>Oscillatoriales</taxon>
        <taxon>Microcoleaceae</taxon>
        <taxon>Okeania</taxon>
    </lineage>
</organism>
<dbReference type="InterPro" id="IPR016035">
    <property type="entry name" value="Acyl_Trfase/lysoPLipase"/>
</dbReference>
<keyword evidence="2" id="KW-1185">Reference proteome</keyword>
<dbReference type="Proteomes" id="UP000269154">
    <property type="component" value="Unassembled WGS sequence"/>
</dbReference>
<dbReference type="RefSeq" id="WP_124154214.1">
    <property type="nucleotide sequence ID" value="NZ_CAWOLW010000002.1"/>
</dbReference>
<dbReference type="OrthoDB" id="581211at2"/>
<dbReference type="EMBL" id="RCBY01000010">
    <property type="protein sequence ID" value="RQH54529.1"/>
    <property type="molecule type" value="Genomic_DNA"/>
</dbReference>
<name>A0A3N6QT07_9CYAN</name>
<protein>
    <submittedName>
        <fullName evidence="1">Patatin-like phospholipase family protein</fullName>
    </submittedName>
</protein>
<reference evidence="1 2" key="1">
    <citation type="journal article" date="2018" name="ACS Chem. Biol.">
        <title>Ketoreductase domain dysfunction expands chemodiversity: malyngamide biosynthesis in the cyanobacterium Okeania hirsuta.</title>
        <authorList>
            <person name="Moss N.A."/>
            <person name="Leao T."/>
            <person name="Rankin M."/>
            <person name="McCullough T.M."/>
            <person name="Qu P."/>
            <person name="Korobeynikov A."/>
            <person name="Smith J.L."/>
            <person name="Gerwick L."/>
            <person name="Gerwick W.H."/>
        </authorList>
    </citation>
    <scope>NUCLEOTIDE SEQUENCE [LARGE SCALE GENOMIC DNA]</scope>
    <source>
        <strain evidence="1 2">PAB10Feb10-1</strain>
    </source>
</reference>
<evidence type="ECO:0000313" key="1">
    <source>
        <dbReference type="EMBL" id="RQH54529.1"/>
    </source>
</evidence>